<feature type="domain" description="Helix-hairpin-helix DNA-binding motif class 1" evidence="2">
    <location>
        <begin position="144"/>
        <end position="163"/>
    </location>
</feature>
<dbReference type="SMART" id="SM00278">
    <property type="entry name" value="HhH1"/>
    <property type="match status" value="2"/>
</dbReference>
<protein>
    <submittedName>
        <fullName evidence="3">ComE operon protein 1</fullName>
    </submittedName>
</protein>
<dbReference type="GO" id="GO:0015627">
    <property type="term" value="C:type II protein secretion system complex"/>
    <property type="evidence" value="ECO:0007669"/>
    <property type="project" value="TreeGrafter"/>
</dbReference>
<dbReference type="GO" id="GO:0006281">
    <property type="term" value="P:DNA repair"/>
    <property type="evidence" value="ECO:0007669"/>
    <property type="project" value="InterPro"/>
</dbReference>
<dbReference type="PANTHER" id="PTHR21180:SF32">
    <property type="entry name" value="ENDONUCLEASE_EXONUCLEASE_PHOSPHATASE FAMILY DOMAIN-CONTAINING PROTEIN 1"/>
    <property type="match status" value="1"/>
</dbReference>
<evidence type="ECO:0000313" key="3">
    <source>
        <dbReference type="EMBL" id="KZL93865.1"/>
    </source>
</evidence>
<dbReference type="NCBIfam" id="TIGR00426">
    <property type="entry name" value="competence protein ComEA helix-hairpin-helix repeat region"/>
    <property type="match status" value="1"/>
</dbReference>
<proteinExistence type="predicted"/>
<dbReference type="InterPro" id="IPR004509">
    <property type="entry name" value="Competence_ComEA_HhH"/>
</dbReference>
<dbReference type="Gene3D" id="1.10.150.280">
    <property type="entry name" value="AF1531-like domain"/>
    <property type="match status" value="1"/>
</dbReference>
<keyword evidence="1" id="KW-0472">Membrane</keyword>
<dbReference type="PATRIC" id="fig|1121326.3.peg.875"/>
<keyword evidence="1" id="KW-0812">Transmembrane</keyword>
<accession>A0A162UG56</accession>
<dbReference type="GO" id="GO:0015628">
    <property type="term" value="P:protein secretion by the type II secretion system"/>
    <property type="evidence" value="ECO:0007669"/>
    <property type="project" value="TreeGrafter"/>
</dbReference>
<dbReference type="EMBL" id="LWAE01000001">
    <property type="protein sequence ID" value="KZL93865.1"/>
    <property type="molecule type" value="Genomic_DNA"/>
</dbReference>
<dbReference type="Gene3D" id="3.10.560.10">
    <property type="entry name" value="Outer membrane lipoprotein wza domain like"/>
    <property type="match status" value="1"/>
</dbReference>
<gene>
    <name evidence="3" type="primary">comEA</name>
    <name evidence="3" type="ORF">CLMAG_09180</name>
</gene>
<feature type="transmembrane region" description="Helical" evidence="1">
    <location>
        <begin position="7"/>
        <end position="27"/>
    </location>
</feature>
<dbReference type="InterPro" id="IPR019554">
    <property type="entry name" value="Soluble_ligand-bd"/>
</dbReference>
<comment type="caution">
    <text evidence="3">The sequence shown here is derived from an EMBL/GenBank/DDBJ whole genome shotgun (WGS) entry which is preliminary data.</text>
</comment>
<feature type="domain" description="Helix-hairpin-helix DNA-binding motif class 1" evidence="2">
    <location>
        <begin position="174"/>
        <end position="193"/>
    </location>
</feature>
<evidence type="ECO:0000313" key="4">
    <source>
        <dbReference type="Proteomes" id="UP000076603"/>
    </source>
</evidence>
<evidence type="ECO:0000259" key="2">
    <source>
        <dbReference type="SMART" id="SM00278"/>
    </source>
</evidence>
<dbReference type="InterPro" id="IPR003583">
    <property type="entry name" value="Hlx-hairpin-Hlx_DNA-bd_motif"/>
</dbReference>
<organism evidence="3 4">
    <name type="scientific">Clostridium magnum DSM 2767</name>
    <dbReference type="NCBI Taxonomy" id="1121326"/>
    <lineage>
        <taxon>Bacteria</taxon>
        <taxon>Bacillati</taxon>
        <taxon>Bacillota</taxon>
        <taxon>Clostridia</taxon>
        <taxon>Eubacteriales</taxon>
        <taxon>Clostridiaceae</taxon>
        <taxon>Clostridium</taxon>
    </lineage>
</organism>
<name>A0A162UG56_9CLOT</name>
<dbReference type="PANTHER" id="PTHR21180">
    <property type="entry name" value="ENDONUCLEASE/EXONUCLEASE/PHOSPHATASE FAMILY DOMAIN-CONTAINING PROTEIN 1"/>
    <property type="match status" value="1"/>
</dbReference>
<dbReference type="SUPFAM" id="SSF47781">
    <property type="entry name" value="RuvA domain 2-like"/>
    <property type="match status" value="1"/>
</dbReference>
<dbReference type="OrthoDB" id="9790239at2"/>
<keyword evidence="4" id="KW-1185">Reference proteome</keyword>
<sequence>MRNKKRLIGSMVILIIFSVFLLVGYFISKPSEPVDSKEVFNEIPAIESKESKDITTYINGEVKTPGVYKVKEESRVEDLVKMAGGFTESADKYKLNLAKKLKDEDYIYVDKKVEGQSGVAAPQGSKSNGVGQDGKININAASKEELKTVPGIGDVTAQKIIDYREKSGSFSAIEDLKKLGGIGDKTLEKMKDKIDVR</sequence>
<dbReference type="STRING" id="1121326.CLMAG_09180"/>
<dbReference type="Pfam" id="PF12836">
    <property type="entry name" value="HHH_3"/>
    <property type="match status" value="1"/>
</dbReference>
<dbReference type="GO" id="GO:0003677">
    <property type="term" value="F:DNA binding"/>
    <property type="evidence" value="ECO:0007669"/>
    <property type="project" value="InterPro"/>
</dbReference>
<dbReference type="RefSeq" id="WP_066618429.1">
    <property type="nucleotide sequence ID" value="NZ_FQXL01000010.1"/>
</dbReference>
<evidence type="ECO:0000256" key="1">
    <source>
        <dbReference type="SAM" id="Phobius"/>
    </source>
</evidence>
<dbReference type="InterPro" id="IPR051675">
    <property type="entry name" value="Endo/Exo/Phosphatase_dom_1"/>
</dbReference>
<dbReference type="InterPro" id="IPR010994">
    <property type="entry name" value="RuvA_2-like"/>
</dbReference>
<dbReference type="Pfam" id="PF10531">
    <property type="entry name" value="SLBB"/>
    <property type="match status" value="1"/>
</dbReference>
<reference evidence="3 4" key="1">
    <citation type="submission" date="2016-04" db="EMBL/GenBank/DDBJ databases">
        <title>Genome sequence of Clostridium magnum DSM 2767.</title>
        <authorList>
            <person name="Poehlein A."/>
            <person name="Uhlig R."/>
            <person name="Fischer R."/>
            <person name="Bahl H."/>
            <person name="Daniel R."/>
        </authorList>
    </citation>
    <scope>NUCLEOTIDE SEQUENCE [LARGE SCALE GENOMIC DNA]</scope>
    <source>
        <strain evidence="3 4">DSM 2767</strain>
    </source>
</reference>
<dbReference type="Proteomes" id="UP000076603">
    <property type="component" value="Unassembled WGS sequence"/>
</dbReference>
<keyword evidence="1" id="KW-1133">Transmembrane helix</keyword>
<dbReference type="AlphaFoldDB" id="A0A162UG56"/>